<dbReference type="PANTHER" id="PTHR42810">
    <property type="entry name" value="PURINE PERMEASE C1399.01C-RELATED"/>
    <property type="match status" value="1"/>
</dbReference>
<feature type="transmembrane region" description="Helical" evidence="7">
    <location>
        <begin position="276"/>
        <end position="304"/>
    </location>
</feature>
<evidence type="ECO:0000313" key="9">
    <source>
        <dbReference type="Proteomes" id="UP000004080"/>
    </source>
</evidence>
<name>I8UHN6_9BACL</name>
<dbReference type="RefSeq" id="WP_007201143.1">
    <property type="nucleotide sequence ID" value="NZ_AKKV01000021.1"/>
</dbReference>
<dbReference type="eggNOG" id="COG2233">
    <property type="taxonomic scope" value="Bacteria"/>
</dbReference>
<feature type="transmembrane region" description="Helical" evidence="7">
    <location>
        <begin position="340"/>
        <end position="357"/>
    </location>
</feature>
<keyword evidence="9" id="KW-1185">Reference proteome</keyword>
<reference evidence="8 9" key="1">
    <citation type="journal article" date="2012" name="J. Bacteriol.">
        <title>Genome of Bacillus macauensis ZFHKF-1, a Long-Chain-Forming Bacterium.</title>
        <authorList>
            <person name="Cai L."/>
            <person name="Zhang T."/>
        </authorList>
    </citation>
    <scope>NUCLEOTIDE SEQUENCE [LARGE SCALE GENOMIC DNA]</scope>
    <source>
        <strain evidence="8 9">ZFHKF-1</strain>
    </source>
</reference>
<evidence type="ECO:0000256" key="7">
    <source>
        <dbReference type="SAM" id="Phobius"/>
    </source>
</evidence>
<dbReference type="PATRIC" id="fig|1196324.3.peg.1059"/>
<dbReference type="GO" id="GO:0042907">
    <property type="term" value="F:xanthine transmembrane transporter activity"/>
    <property type="evidence" value="ECO:0007669"/>
    <property type="project" value="TreeGrafter"/>
</dbReference>
<dbReference type="OrthoDB" id="5597247at2"/>
<feature type="transmembrane region" description="Helical" evidence="7">
    <location>
        <begin position="311"/>
        <end position="334"/>
    </location>
</feature>
<feature type="transmembrane region" description="Helical" evidence="7">
    <location>
        <begin position="397"/>
        <end position="416"/>
    </location>
</feature>
<dbReference type="Proteomes" id="UP000004080">
    <property type="component" value="Unassembled WGS sequence"/>
</dbReference>
<evidence type="ECO:0000256" key="5">
    <source>
        <dbReference type="ARBA" id="ARBA00022989"/>
    </source>
</evidence>
<feature type="transmembrane region" description="Helical" evidence="7">
    <location>
        <begin position="369"/>
        <end position="391"/>
    </location>
</feature>
<proteinExistence type="inferred from homology"/>
<dbReference type="NCBIfam" id="NF037981">
    <property type="entry name" value="NCS2_1"/>
    <property type="match status" value="1"/>
</dbReference>
<gene>
    <name evidence="8" type="ORF">A374_05221</name>
</gene>
<feature type="transmembrane region" description="Helical" evidence="7">
    <location>
        <begin position="12"/>
        <end position="31"/>
    </location>
</feature>
<evidence type="ECO:0000256" key="1">
    <source>
        <dbReference type="ARBA" id="ARBA00004141"/>
    </source>
</evidence>
<sequence length="435" mass="47190">MKVVFSSFQWLVFILAGSIVAPISIGAAFHLSPLATAELLQRTFFIIGISGLLQVMFGHRLPITEGPAGLWWGVFIVYSGLITAGSLSGFDVLHQLEMGMLLCGLLFIFLGLMRWIGHIKKLFTPLVTGTYLMLLVAQLSGSFIKGMLGIGYFSSHVNGKIALISIGILLLSVTLSFSNNRHLKSYSILISLGVGWLVFSLFHLTKPLTASTQWMTLPTFFSWGMPHFSGGVVITSIMIGFLLLANMVASVNVVDTLYKKANQPHKNVNYNVTTTVMGITTVFAGIFSAIACVPISGTAGFILTTKMYQRLPYILGCALLVFISFFPPLTFFFASIPAPVGYATIFIPFSGMIGLALKEYRSVPFNDNTLFIIATSLMIGLGCSFIPTNALVALPSIFKTVLNNGLIVGMLMCILLEQGMKLKQTKTKTSDSPSP</sequence>
<evidence type="ECO:0008006" key="10">
    <source>
        <dbReference type="Google" id="ProtNLM"/>
    </source>
</evidence>
<feature type="transmembrane region" description="Helical" evidence="7">
    <location>
        <begin position="161"/>
        <end position="179"/>
    </location>
</feature>
<keyword evidence="6 7" id="KW-0472">Membrane</keyword>
<feature type="transmembrane region" description="Helical" evidence="7">
    <location>
        <begin position="185"/>
        <end position="204"/>
    </location>
</feature>
<feature type="transmembrane region" description="Helical" evidence="7">
    <location>
        <begin position="69"/>
        <end position="87"/>
    </location>
</feature>
<feature type="transmembrane region" description="Helical" evidence="7">
    <location>
        <begin position="225"/>
        <end position="249"/>
    </location>
</feature>
<dbReference type="STRING" id="1196324.A374_05221"/>
<comment type="subcellular location">
    <subcellularLocation>
        <location evidence="1">Membrane</location>
        <topology evidence="1">Multi-pass membrane protein</topology>
    </subcellularLocation>
</comment>
<dbReference type="GO" id="GO:0005886">
    <property type="term" value="C:plasma membrane"/>
    <property type="evidence" value="ECO:0007669"/>
    <property type="project" value="TreeGrafter"/>
</dbReference>
<dbReference type="Pfam" id="PF00860">
    <property type="entry name" value="Xan_ur_permease"/>
    <property type="match status" value="1"/>
</dbReference>
<comment type="caution">
    <text evidence="8">The sequence shown here is derived from an EMBL/GenBank/DDBJ whole genome shotgun (WGS) entry which is preliminary data.</text>
</comment>
<organism evidence="8 9">
    <name type="scientific">Fictibacillus macauensis ZFHKF-1</name>
    <dbReference type="NCBI Taxonomy" id="1196324"/>
    <lineage>
        <taxon>Bacteria</taxon>
        <taxon>Bacillati</taxon>
        <taxon>Bacillota</taxon>
        <taxon>Bacilli</taxon>
        <taxon>Bacillales</taxon>
        <taxon>Fictibacillaceae</taxon>
        <taxon>Fictibacillus</taxon>
    </lineage>
</organism>
<dbReference type="InterPro" id="IPR006043">
    <property type="entry name" value="NCS2"/>
</dbReference>
<keyword evidence="3" id="KW-0813">Transport</keyword>
<keyword evidence="4 7" id="KW-0812">Transmembrane</keyword>
<evidence type="ECO:0000256" key="6">
    <source>
        <dbReference type="ARBA" id="ARBA00023136"/>
    </source>
</evidence>
<dbReference type="EMBL" id="AKKV01000021">
    <property type="protein sequence ID" value="EIT86338.1"/>
    <property type="molecule type" value="Genomic_DNA"/>
</dbReference>
<feature type="transmembrane region" description="Helical" evidence="7">
    <location>
        <begin position="99"/>
        <end position="116"/>
    </location>
</feature>
<keyword evidence="5 7" id="KW-1133">Transmembrane helix</keyword>
<evidence type="ECO:0000256" key="2">
    <source>
        <dbReference type="ARBA" id="ARBA00008821"/>
    </source>
</evidence>
<dbReference type="AlphaFoldDB" id="I8UHN6"/>
<feature type="transmembrane region" description="Helical" evidence="7">
    <location>
        <begin position="43"/>
        <end position="63"/>
    </location>
</feature>
<evidence type="ECO:0000313" key="8">
    <source>
        <dbReference type="EMBL" id="EIT86338.1"/>
    </source>
</evidence>
<protein>
    <recommendedName>
        <fullName evidence="10">Xanthine/uracil/vitamin C permease</fullName>
    </recommendedName>
</protein>
<feature type="transmembrane region" description="Helical" evidence="7">
    <location>
        <begin position="122"/>
        <end position="140"/>
    </location>
</feature>
<evidence type="ECO:0000256" key="4">
    <source>
        <dbReference type="ARBA" id="ARBA00022692"/>
    </source>
</evidence>
<accession>I8UHN6</accession>
<dbReference type="PANTHER" id="PTHR42810:SF1">
    <property type="entry name" value="PURINE PERMEASE YWDJ-RELATED"/>
    <property type="match status" value="1"/>
</dbReference>
<comment type="similarity">
    <text evidence="2">Belongs to the nucleobase:cation symporter-2 (NCS2) (TC 2.A.40) family.</text>
</comment>
<evidence type="ECO:0000256" key="3">
    <source>
        <dbReference type="ARBA" id="ARBA00022448"/>
    </source>
</evidence>